<dbReference type="Proteomes" id="UP000288805">
    <property type="component" value="Unassembled WGS sequence"/>
</dbReference>
<evidence type="ECO:0000313" key="1">
    <source>
        <dbReference type="EMBL" id="RVW33327.1"/>
    </source>
</evidence>
<protein>
    <submittedName>
        <fullName evidence="1">Uncharacterized protein</fullName>
    </submittedName>
</protein>
<accession>A0A438DCX4</accession>
<comment type="caution">
    <text evidence="1">The sequence shown here is derived from an EMBL/GenBank/DDBJ whole genome shotgun (WGS) entry which is preliminary data.</text>
</comment>
<gene>
    <name evidence="1" type="ORF">CK203_085359</name>
</gene>
<proteinExistence type="predicted"/>
<evidence type="ECO:0000313" key="2">
    <source>
        <dbReference type="Proteomes" id="UP000288805"/>
    </source>
</evidence>
<organism evidence="1 2">
    <name type="scientific">Vitis vinifera</name>
    <name type="common">Grape</name>
    <dbReference type="NCBI Taxonomy" id="29760"/>
    <lineage>
        <taxon>Eukaryota</taxon>
        <taxon>Viridiplantae</taxon>
        <taxon>Streptophyta</taxon>
        <taxon>Embryophyta</taxon>
        <taxon>Tracheophyta</taxon>
        <taxon>Spermatophyta</taxon>
        <taxon>Magnoliopsida</taxon>
        <taxon>eudicotyledons</taxon>
        <taxon>Gunneridae</taxon>
        <taxon>Pentapetalae</taxon>
        <taxon>rosids</taxon>
        <taxon>Vitales</taxon>
        <taxon>Vitaceae</taxon>
        <taxon>Viteae</taxon>
        <taxon>Vitis</taxon>
    </lineage>
</organism>
<dbReference type="EMBL" id="QGNW01001682">
    <property type="protein sequence ID" value="RVW33327.1"/>
    <property type="molecule type" value="Genomic_DNA"/>
</dbReference>
<dbReference type="AlphaFoldDB" id="A0A438DCX4"/>
<reference evidence="1 2" key="1">
    <citation type="journal article" date="2018" name="PLoS Genet.">
        <title>Population sequencing reveals clonal diversity and ancestral inbreeding in the grapevine cultivar Chardonnay.</title>
        <authorList>
            <person name="Roach M.J."/>
            <person name="Johnson D.L."/>
            <person name="Bohlmann J."/>
            <person name="van Vuuren H.J."/>
            <person name="Jones S.J."/>
            <person name="Pretorius I.S."/>
            <person name="Schmidt S.A."/>
            <person name="Borneman A.R."/>
        </authorList>
    </citation>
    <scope>NUCLEOTIDE SEQUENCE [LARGE SCALE GENOMIC DNA]</scope>
    <source>
        <strain evidence="2">cv. Chardonnay</strain>
        <tissue evidence="1">Leaf</tissue>
    </source>
</reference>
<sequence length="34" mass="3679">MRKGASGGILMCWDKGPWRSVRPVLQDGKGGFMG</sequence>
<name>A0A438DCX4_VITVI</name>